<dbReference type="AlphaFoldDB" id="A0AA86QGR5"/>
<organism evidence="2">
    <name type="scientific">Hexamita inflata</name>
    <dbReference type="NCBI Taxonomy" id="28002"/>
    <lineage>
        <taxon>Eukaryota</taxon>
        <taxon>Metamonada</taxon>
        <taxon>Diplomonadida</taxon>
        <taxon>Hexamitidae</taxon>
        <taxon>Hexamitinae</taxon>
        <taxon>Hexamita</taxon>
    </lineage>
</organism>
<evidence type="ECO:0000313" key="2">
    <source>
        <dbReference type="EMBL" id="CAI9952864.1"/>
    </source>
</evidence>
<dbReference type="EMBL" id="CAXDID020000018">
    <property type="protein sequence ID" value="CAL5985306.1"/>
    <property type="molecule type" value="Genomic_DNA"/>
</dbReference>
<reference evidence="3 4" key="2">
    <citation type="submission" date="2024-07" db="EMBL/GenBank/DDBJ databases">
        <authorList>
            <person name="Akdeniz Z."/>
        </authorList>
    </citation>
    <scope>NUCLEOTIDE SEQUENCE [LARGE SCALE GENOMIC DNA]</scope>
</reference>
<evidence type="ECO:0000313" key="3">
    <source>
        <dbReference type="EMBL" id="CAL5985306.1"/>
    </source>
</evidence>
<protein>
    <submittedName>
        <fullName evidence="3">Hypothetical_protein</fullName>
    </submittedName>
</protein>
<dbReference type="Proteomes" id="UP001642409">
    <property type="component" value="Unassembled WGS sequence"/>
</dbReference>
<feature type="region of interest" description="Disordered" evidence="1">
    <location>
        <begin position="210"/>
        <end position="247"/>
    </location>
</feature>
<gene>
    <name evidence="2" type="ORF">HINF_LOCUS40509</name>
    <name evidence="3" type="ORF">HINF_LOCUS8767</name>
</gene>
<reference evidence="2" key="1">
    <citation type="submission" date="2023-06" db="EMBL/GenBank/DDBJ databases">
        <authorList>
            <person name="Kurt Z."/>
        </authorList>
    </citation>
    <scope>NUCLEOTIDE SEQUENCE</scope>
</reference>
<dbReference type="EMBL" id="CATOUU010000834">
    <property type="protein sequence ID" value="CAI9952864.1"/>
    <property type="molecule type" value="Genomic_DNA"/>
</dbReference>
<keyword evidence="4" id="KW-1185">Reference proteome</keyword>
<proteinExistence type="predicted"/>
<accession>A0AA86QGR5</accession>
<comment type="caution">
    <text evidence="2">The sequence shown here is derived from an EMBL/GenBank/DDBJ whole genome shotgun (WGS) entry which is preliminary data.</text>
</comment>
<sequence>MDTLVPPTIPQFDQKRFEQLIADLNSYLYKAVQQISEQKKQFAHDSVLSADAVRFVSWRNYLLSCYNLELLQLIKLRTSPAQQVDAIKQHVDALLLLQLKLNKLILLEESQTQQLSQLIRAANQQNEPEQTAKVVKTKTDLFDDEELDTDKKVENFLKPVEDQLDTRTNLEDIKSTQQVQRSINRLKNSKAAGELFQAETEMPQEYQLGEQQNKEVQDYEDENMTRLSKTQKKKYQKRNENQDGLMENEILDGIGQVGQGAKRAFGKKDKK</sequence>
<evidence type="ECO:0000313" key="4">
    <source>
        <dbReference type="Proteomes" id="UP001642409"/>
    </source>
</evidence>
<evidence type="ECO:0000256" key="1">
    <source>
        <dbReference type="SAM" id="MobiDB-lite"/>
    </source>
</evidence>
<name>A0AA86QGR5_9EUKA</name>